<dbReference type="PANTHER" id="PTHR35526">
    <property type="entry name" value="ANTI-SIGMA-F FACTOR RSBW-RELATED"/>
    <property type="match status" value="1"/>
</dbReference>
<feature type="domain" description="Histidine kinase/HSP90-like ATPase" evidence="3">
    <location>
        <begin position="27"/>
        <end position="122"/>
    </location>
</feature>
<dbReference type="GO" id="GO:0005524">
    <property type="term" value="F:ATP binding"/>
    <property type="evidence" value="ECO:0007669"/>
    <property type="project" value="UniProtKB-KW"/>
</dbReference>
<evidence type="ECO:0000313" key="4">
    <source>
        <dbReference type="EMBL" id="XCM83522.1"/>
    </source>
</evidence>
<dbReference type="Pfam" id="PF13581">
    <property type="entry name" value="HATPase_c_2"/>
    <property type="match status" value="1"/>
</dbReference>
<proteinExistence type="predicted"/>
<dbReference type="InterPro" id="IPR050267">
    <property type="entry name" value="Anti-sigma-factor_SerPK"/>
</dbReference>
<keyword evidence="1" id="KW-0418">Kinase</keyword>
<dbReference type="Gene3D" id="3.30.565.10">
    <property type="entry name" value="Histidine kinase-like ATPase, C-terminal domain"/>
    <property type="match status" value="1"/>
</dbReference>
<dbReference type="KEGG" id="kcm:ABWK59_33680"/>
<name>A0AAU8K677_9ACTN</name>
<accession>A0AAU8K677</accession>
<evidence type="ECO:0000259" key="3">
    <source>
        <dbReference type="Pfam" id="PF13581"/>
    </source>
</evidence>
<gene>
    <name evidence="4" type="ORF">ABWK59_33680</name>
</gene>
<evidence type="ECO:0000256" key="2">
    <source>
        <dbReference type="SAM" id="MobiDB-lite"/>
    </source>
</evidence>
<sequence>MAATTLSSVTAGPGRSPDRTPALREAAASEAAVPALRHFAAETARGWDVPPEAVDRLVLVVSELVTNVVQHSGSADVSVAIEYDGGSLVVEVRDSGTWRSRWAARDVAEGAATAGQGLELVRHSSTWWLAFPSPAGTRVVASLAVEPAAG</sequence>
<dbReference type="GO" id="GO:0004674">
    <property type="term" value="F:protein serine/threonine kinase activity"/>
    <property type="evidence" value="ECO:0007669"/>
    <property type="project" value="UniProtKB-KW"/>
</dbReference>
<keyword evidence="4" id="KW-0547">Nucleotide-binding</keyword>
<dbReference type="RefSeq" id="WP_354644458.1">
    <property type="nucleotide sequence ID" value="NZ_CP159872.1"/>
</dbReference>
<dbReference type="CDD" id="cd16936">
    <property type="entry name" value="HATPase_RsbW-like"/>
    <property type="match status" value="1"/>
</dbReference>
<feature type="compositionally biased region" description="Polar residues" evidence="2">
    <location>
        <begin position="1"/>
        <end position="10"/>
    </location>
</feature>
<dbReference type="PANTHER" id="PTHR35526:SF3">
    <property type="entry name" value="ANTI-SIGMA-F FACTOR RSBW"/>
    <property type="match status" value="1"/>
</dbReference>
<dbReference type="InterPro" id="IPR036890">
    <property type="entry name" value="HATPase_C_sf"/>
</dbReference>
<keyword evidence="1" id="KW-0808">Transferase</keyword>
<feature type="region of interest" description="Disordered" evidence="2">
    <location>
        <begin position="1"/>
        <end position="27"/>
    </location>
</feature>
<dbReference type="SUPFAM" id="SSF55874">
    <property type="entry name" value="ATPase domain of HSP90 chaperone/DNA topoisomerase II/histidine kinase"/>
    <property type="match status" value="1"/>
</dbReference>
<dbReference type="EMBL" id="CP159872">
    <property type="protein sequence ID" value="XCM83522.1"/>
    <property type="molecule type" value="Genomic_DNA"/>
</dbReference>
<dbReference type="AlphaFoldDB" id="A0AAU8K677"/>
<protein>
    <submittedName>
        <fullName evidence="4">ATP-binding protein</fullName>
    </submittedName>
</protein>
<evidence type="ECO:0000256" key="1">
    <source>
        <dbReference type="ARBA" id="ARBA00022527"/>
    </source>
</evidence>
<keyword evidence="4" id="KW-0067">ATP-binding</keyword>
<dbReference type="InterPro" id="IPR003594">
    <property type="entry name" value="HATPase_dom"/>
</dbReference>
<keyword evidence="1" id="KW-0723">Serine/threonine-protein kinase</keyword>
<reference evidence="4" key="1">
    <citation type="submission" date="2024-06" db="EMBL/GenBank/DDBJ databases">
        <title>The genome sequences of Kitasatospora sp. strain HUAS MG31.</title>
        <authorList>
            <person name="Mo P."/>
        </authorList>
    </citation>
    <scope>NUCLEOTIDE SEQUENCE</scope>
    <source>
        <strain evidence="4">HUAS MG31</strain>
    </source>
</reference>
<organism evidence="4">
    <name type="scientific">Kitasatospora camelliae</name>
    <dbReference type="NCBI Taxonomy" id="3156397"/>
    <lineage>
        <taxon>Bacteria</taxon>
        <taxon>Bacillati</taxon>
        <taxon>Actinomycetota</taxon>
        <taxon>Actinomycetes</taxon>
        <taxon>Kitasatosporales</taxon>
        <taxon>Streptomycetaceae</taxon>
        <taxon>Kitasatospora</taxon>
    </lineage>
</organism>